<keyword evidence="8" id="KW-0539">Nucleus</keyword>
<dbReference type="SUPFAM" id="SSF54171">
    <property type="entry name" value="DNA-binding domain"/>
    <property type="match status" value="1"/>
</dbReference>
<feature type="domain" description="CW-type" evidence="10">
    <location>
        <begin position="161"/>
        <end position="220"/>
    </location>
</feature>
<proteinExistence type="predicted"/>
<reference evidence="12" key="1">
    <citation type="journal article" date="2020" name="Nat. Commun.">
        <title>Genome assembly of wild tea tree DASZ reveals pedigree and selection history of tea varieties.</title>
        <authorList>
            <person name="Zhang W."/>
            <person name="Zhang Y."/>
            <person name="Qiu H."/>
            <person name="Guo Y."/>
            <person name="Wan H."/>
            <person name="Zhang X."/>
            <person name="Scossa F."/>
            <person name="Alseekh S."/>
            <person name="Zhang Q."/>
            <person name="Wang P."/>
            <person name="Xu L."/>
            <person name="Schmidt M.H."/>
            <person name="Jia X."/>
            <person name="Li D."/>
            <person name="Zhu A."/>
            <person name="Guo F."/>
            <person name="Chen W."/>
            <person name="Ni D."/>
            <person name="Usadel B."/>
            <person name="Fernie A.R."/>
            <person name="Wen W."/>
        </authorList>
    </citation>
    <scope>NUCLEOTIDE SEQUENCE [LARGE SCALE GENOMIC DNA]</scope>
    <source>
        <strain evidence="12">cv. G240</strain>
    </source>
</reference>
<dbReference type="PANTHER" id="PTHR12396">
    <property type="entry name" value="METHYL-CPG BINDING PROTEIN, MBD"/>
    <property type="match status" value="1"/>
</dbReference>
<dbReference type="GO" id="GO:0008270">
    <property type="term" value="F:zinc ion binding"/>
    <property type="evidence" value="ECO:0007669"/>
    <property type="project" value="UniProtKB-KW"/>
</dbReference>
<feature type="domain" description="MBD" evidence="9">
    <location>
        <begin position="226"/>
        <end position="300"/>
    </location>
</feature>
<dbReference type="FunFam" id="3.30.890.10:FF:000012">
    <property type="entry name" value="Methyl-CpG-binding domain-containing protein 1"/>
    <property type="match status" value="1"/>
</dbReference>
<reference evidence="11 12" key="2">
    <citation type="submission" date="2020-07" db="EMBL/GenBank/DDBJ databases">
        <title>Genome assembly of wild tea tree DASZ reveals pedigree and selection history of tea varieties.</title>
        <authorList>
            <person name="Zhang W."/>
        </authorList>
    </citation>
    <scope>NUCLEOTIDE SEQUENCE [LARGE SCALE GENOMIC DNA]</scope>
    <source>
        <strain evidence="12">cv. G240</strain>
        <tissue evidence="11">Leaf</tissue>
    </source>
</reference>
<dbReference type="InterPro" id="IPR001739">
    <property type="entry name" value="Methyl_CpG_DNA-bd"/>
</dbReference>
<gene>
    <name evidence="11" type="ORF">HYC85_025944</name>
</gene>
<evidence type="ECO:0000259" key="10">
    <source>
        <dbReference type="PROSITE" id="PS51050"/>
    </source>
</evidence>
<dbReference type="PROSITE" id="PS51050">
    <property type="entry name" value="ZF_CW"/>
    <property type="match status" value="1"/>
</dbReference>
<dbReference type="SMART" id="SM00391">
    <property type="entry name" value="MBD"/>
    <property type="match status" value="1"/>
</dbReference>
<dbReference type="GO" id="GO:0003677">
    <property type="term" value="F:DNA binding"/>
    <property type="evidence" value="ECO:0007669"/>
    <property type="project" value="UniProtKB-KW"/>
</dbReference>
<sequence length="392" mass="44663">MDCVIRHSWICELECVVLGLLALGYATSLEHRIRKAHYVFRDDAIFTRWCLFFSPEEMQSSPTKHPLEVEREENGFDGSTFSDHLDKPLRQHLDVAYSEVEEDYSAGDEDNQSSENAQKQMVVYDPSANGTGEIEAVPDPNEYQPPPFPRNSLPCHSSRVLPSVGAFTVQCAYCFKWRLIPTKEKYEEIREHILEHPFVCETAHEWRPEISCEDPPDICQDDSMLWAIDKPNIAQPPPGWQRLLRIRGAGSTHFADVYYVAPSGKRLRSTVEIQRYLLEHPEYMDAGVTMSQFSFQIPKPLQENYVRKRPARLTASSDGTNIGMPGLLEPSDVNPLALPSPDENTDLPARWARAFFSYCNMSNGSKNRGLEDGGLEREIKGMTRDCCKEKRS</sequence>
<evidence type="ECO:0000256" key="5">
    <source>
        <dbReference type="ARBA" id="ARBA00023015"/>
    </source>
</evidence>
<comment type="subcellular location">
    <subcellularLocation>
        <location evidence="1">Nucleus</location>
    </subcellularLocation>
</comment>
<dbReference type="Gene3D" id="3.30.890.10">
    <property type="entry name" value="Methyl-cpg-binding Protein 2, Chain A"/>
    <property type="match status" value="1"/>
</dbReference>
<keyword evidence="5" id="KW-0805">Transcription regulation</keyword>
<keyword evidence="7" id="KW-0804">Transcription</keyword>
<dbReference type="GO" id="GO:0000118">
    <property type="term" value="C:histone deacetylase complex"/>
    <property type="evidence" value="ECO:0007669"/>
    <property type="project" value="UniProtKB-ARBA"/>
</dbReference>
<dbReference type="Proteomes" id="UP000593564">
    <property type="component" value="Unassembled WGS sequence"/>
</dbReference>
<accession>A0A7J7G3A7</accession>
<keyword evidence="12" id="KW-1185">Reference proteome</keyword>
<dbReference type="PANTHER" id="PTHR12396:SF0">
    <property type="entry name" value="METHYL-CPG BINDING DOMAIN PROTEIN-LIKE, ISOFORM C"/>
    <property type="match status" value="1"/>
</dbReference>
<dbReference type="InterPro" id="IPR011124">
    <property type="entry name" value="Znf_CW"/>
</dbReference>
<evidence type="ECO:0000256" key="3">
    <source>
        <dbReference type="ARBA" id="ARBA00022771"/>
    </source>
</evidence>
<evidence type="ECO:0000313" key="11">
    <source>
        <dbReference type="EMBL" id="KAF5934815.1"/>
    </source>
</evidence>
<keyword evidence="2" id="KW-0479">Metal-binding</keyword>
<dbReference type="PROSITE" id="PS50982">
    <property type="entry name" value="MBD"/>
    <property type="match status" value="1"/>
</dbReference>
<keyword evidence="6" id="KW-0238">DNA-binding</keyword>
<evidence type="ECO:0000256" key="6">
    <source>
        <dbReference type="ARBA" id="ARBA00023125"/>
    </source>
</evidence>
<evidence type="ECO:0008006" key="13">
    <source>
        <dbReference type="Google" id="ProtNLM"/>
    </source>
</evidence>
<evidence type="ECO:0000256" key="2">
    <source>
        <dbReference type="ARBA" id="ARBA00022723"/>
    </source>
</evidence>
<dbReference type="AlphaFoldDB" id="A0A7J7G3A7"/>
<name>A0A7J7G3A7_CAMSI</name>
<keyword evidence="3" id="KW-0863">Zinc-finger</keyword>
<evidence type="ECO:0000256" key="8">
    <source>
        <dbReference type="ARBA" id="ARBA00023242"/>
    </source>
</evidence>
<dbReference type="InterPro" id="IPR016177">
    <property type="entry name" value="DNA-bd_dom_sf"/>
</dbReference>
<dbReference type="Pfam" id="PF01429">
    <property type="entry name" value="MBD"/>
    <property type="match status" value="1"/>
</dbReference>
<evidence type="ECO:0000259" key="9">
    <source>
        <dbReference type="PROSITE" id="PS50982"/>
    </source>
</evidence>
<evidence type="ECO:0000256" key="1">
    <source>
        <dbReference type="ARBA" id="ARBA00004123"/>
    </source>
</evidence>
<dbReference type="Pfam" id="PF07496">
    <property type="entry name" value="zf-CW"/>
    <property type="match status" value="1"/>
</dbReference>
<evidence type="ECO:0000313" key="12">
    <source>
        <dbReference type="Proteomes" id="UP000593564"/>
    </source>
</evidence>
<keyword evidence="4" id="KW-0862">Zinc</keyword>
<comment type="caution">
    <text evidence="11">The sequence shown here is derived from an EMBL/GenBank/DDBJ whole genome shotgun (WGS) entry which is preliminary data.</text>
</comment>
<organism evidence="11 12">
    <name type="scientific">Camellia sinensis</name>
    <name type="common">Tea plant</name>
    <name type="synonym">Thea sinensis</name>
    <dbReference type="NCBI Taxonomy" id="4442"/>
    <lineage>
        <taxon>Eukaryota</taxon>
        <taxon>Viridiplantae</taxon>
        <taxon>Streptophyta</taxon>
        <taxon>Embryophyta</taxon>
        <taxon>Tracheophyta</taxon>
        <taxon>Spermatophyta</taxon>
        <taxon>Magnoliopsida</taxon>
        <taxon>eudicotyledons</taxon>
        <taxon>Gunneridae</taxon>
        <taxon>Pentapetalae</taxon>
        <taxon>asterids</taxon>
        <taxon>Ericales</taxon>
        <taxon>Theaceae</taxon>
        <taxon>Camellia</taxon>
    </lineage>
</organism>
<evidence type="ECO:0000256" key="7">
    <source>
        <dbReference type="ARBA" id="ARBA00023163"/>
    </source>
</evidence>
<dbReference type="EMBL" id="JACBKZ010000013">
    <property type="protein sequence ID" value="KAF5934815.1"/>
    <property type="molecule type" value="Genomic_DNA"/>
</dbReference>
<evidence type="ECO:0000256" key="4">
    <source>
        <dbReference type="ARBA" id="ARBA00022833"/>
    </source>
</evidence>
<protein>
    <recommendedName>
        <fullName evidence="13">MBD domain-containing protein</fullName>
    </recommendedName>
</protein>
<dbReference type="CDD" id="cd01396">
    <property type="entry name" value="MeCP2_MBD"/>
    <property type="match status" value="1"/>
</dbReference>